<feature type="compositionally biased region" description="Basic and acidic residues" evidence="3">
    <location>
        <begin position="72"/>
        <end position="86"/>
    </location>
</feature>
<dbReference type="GO" id="GO:0031012">
    <property type="term" value="C:extracellular matrix"/>
    <property type="evidence" value="ECO:0007669"/>
    <property type="project" value="TreeGrafter"/>
</dbReference>
<name>A0A026WXZ7_OOCBI</name>
<keyword evidence="1 2" id="KW-0193">Cuticle</keyword>
<evidence type="ECO:0000313" key="8">
    <source>
        <dbReference type="Proteomes" id="UP000279307"/>
    </source>
</evidence>
<proteinExistence type="predicted"/>
<dbReference type="Pfam" id="PF00379">
    <property type="entry name" value="Chitin_bind_4"/>
    <property type="match status" value="1"/>
</dbReference>
<feature type="compositionally biased region" description="Low complexity" evidence="3">
    <location>
        <begin position="265"/>
        <end position="280"/>
    </location>
</feature>
<dbReference type="InterPro" id="IPR031311">
    <property type="entry name" value="CHIT_BIND_RR_consensus"/>
</dbReference>
<evidence type="ECO:0000256" key="3">
    <source>
        <dbReference type="SAM" id="MobiDB-lite"/>
    </source>
</evidence>
<dbReference type="PROSITE" id="PS51155">
    <property type="entry name" value="CHIT_BIND_RR_2"/>
    <property type="match status" value="1"/>
</dbReference>
<dbReference type="EMBL" id="QOIP01000005">
    <property type="protein sequence ID" value="RLU22512.1"/>
    <property type="molecule type" value="Genomic_DNA"/>
</dbReference>
<dbReference type="PANTHER" id="PTHR12236">
    <property type="entry name" value="STRUCTURAL CONTITUENT OF CUTICLE"/>
    <property type="match status" value="1"/>
</dbReference>
<evidence type="ECO:0000313" key="6">
    <source>
        <dbReference type="EMBL" id="RLU22512.1"/>
    </source>
</evidence>
<dbReference type="AlphaFoldDB" id="A0A026WXZ7"/>
<reference evidence="6 8" key="2">
    <citation type="journal article" date="2018" name="Genome Res.">
        <title>The genomic architecture and molecular evolution of ant odorant receptors.</title>
        <authorList>
            <person name="McKenzie S.K."/>
            <person name="Kronauer D.J.C."/>
        </authorList>
    </citation>
    <scope>NUCLEOTIDE SEQUENCE [LARGE SCALE GENOMIC DNA]</scope>
    <source>
        <strain evidence="6">Clonal line C1</strain>
    </source>
</reference>
<dbReference type="OrthoDB" id="6595597at2759"/>
<feature type="region of interest" description="Disordered" evidence="3">
    <location>
        <begin position="72"/>
        <end position="236"/>
    </location>
</feature>
<feature type="compositionally biased region" description="Low complexity" evidence="3">
    <location>
        <begin position="396"/>
        <end position="413"/>
    </location>
</feature>
<dbReference type="PANTHER" id="PTHR12236:SF98">
    <property type="entry name" value="CUTICULAR PROTEIN 56F"/>
    <property type="match status" value="1"/>
</dbReference>
<evidence type="ECO:0000256" key="4">
    <source>
        <dbReference type="SAM" id="Phobius"/>
    </source>
</evidence>
<dbReference type="EMBL" id="KK107063">
    <property type="protein sequence ID" value="EZA60950.1"/>
    <property type="molecule type" value="Genomic_DNA"/>
</dbReference>
<dbReference type="GO" id="GO:0042302">
    <property type="term" value="F:structural constituent of cuticle"/>
    <property type="evidence" value="ECO:0007669"/>
    <property type="project" value="UniProtKB-UniRule"/>
</dbReference>
<dbReference type="PRINTS" id="PR00947">
    <property type="entry name" value="CUTICLE"/>
</dbReference>
<evidence type="ECO:0000256" key="2">
    <source>
        <dbReference type="PROSITE-ProRule" id="PRU00497"/>
    </source>
</evidence>
<sequence length="509" mass="54608">MFVILLSLSCAERIATRAGNLPFDGTKQRKYSFLLLEGIGIINMFKIGITMFITMLATARTELPVNSYLPAKREMSSASRGQDDLSTRYGAPNFDSASNFNRQSDNNAAGPSRLYGVPIGKNADETGQFGDGQPFSSYDTFSGGSNGIDGSSGYTSSATKENSLGRFNSNNNGEKLSSYGVPGTPNGNNKGGFGEEDNNKRPPSSYGVPERNGNTNYNGKNQFNDGNNGREPLTSYGLPNRVNTNGINAFGNINGELSSSYGPPNSDGNGENFRNNNTNGYLSASSNGNAENFKNGGNDGESYNDNAQKENNEPTKYEFSYSVKDERSGSNYGHMETREGDRIQGEFNVLLPDGRKQIVEYEADQDGFKPQIRYEGEVNTAGGYGSDAPFNNDVYSSSRRNNEASGSSANNSRFNTDSDNGGYPNADFGGRKTDRFSGGSRDEGNGYQSGKPGKQFFGRNKDGSLSGDIGEHFSNAPNNNIDGNSYADIGGNVQGGTNNGNRGNGGYQY</sequence>
<feature type="compositionally biased region" description="Polar residues" evidence="3">
    <location>
        <begin position="212"/>
        <end position="227"/>
    </location>
</feature>
<keyword evidence="7" id="KW-1185">Reference proteome</keyword>
<dbReference type="InterPro" id="IPR000618">
    <property type="entry name" value="Insect_cuticle"/>
</dbReference>
<reference evidence="6" key="3">
    <citation type="submission" date="2018-07" db="EMBL/GenBank/DDBJ databases">
        <authorList>
            <person name="Mckenzie S.K."/>
            <person name="Kronauer D.J.C."/>
        </authorList>
    </citation>
    <scope>NUCLEOTIDE SEQUENCE</scope>
    <source>
        <strain evidence="6">Clonal line C1</strain>
    </source>
</reference>
<feature type="compositionally biased region" description="Gly residues" evidence="3">
    <location>
        <begin position="492"/>
        <end position="509"/>
    </location>
</feature>
<feature type="compositionally biased region" description="Basic and acidic residues" evidence="3">
    <location>
        <begin position="429"/>
        <end position="444"/>
    </location>
</feature>
<evidence type="ECO:0000256" key="1">
    <source>
        <dbReference type="ARBA" id="ARBA00022460"/>
    </source>
</evidence>
<keyword evidence="4" id="KW-0472">Membrane</keyword>
<evidence type="ECO:0000313" key="5">
    <source>
        <dbReference type="EMBL" id="EZA60950.1"/>
    </source>
</evidence>
<keyword evidence="4" id="KW-1133">Transmembrane helix</keyword>
<accession>A0A026WXZ7</accession>
<dbReference type="InterPro" id="IPR051217">
    <property type="entry name" value="Insect_Cuticle_Struc_Prot"/>
</dbReference>
<dbReference type="GO" id="GO:0005615">
    <property type="term" value="C:extracellular space"/>
    <property type="evidence" value="ECO:0007669"/>
    <property type="project" value="TreeGrafter"/>
</dbReference>
<dbReference type="Proteomes" id="UP000053097">
    <property type="component" value="Unassembled WGS sequence"/>
</dbReference>
<dbReference type="STRING" id="2015173.A0A026WXZ7"/>
<dbReference type="Proteomes" id="UP000279307">
    <property type="component" value="Chromosome 5"/>
</dbReference>
<feature type="transmembrane region" description="Helical" evidence="4">
    <location>
        <begin position="31"/>
        <end position="57"/>
    </location>
</feature>
<dbReference type="PROSITE" id="PS00233">
    <property type="entry name" value="CHIT_BIND_RR_1"/>
    <property type="match status" value="1"/>
</dbReference>
<evidence type="ECO:0000313" key="7">
    <source>
        <dbReference type="Proteomes" id="UP000053097"/>
    </source>
</evidence>
<feature type="region of interest" description="Disordered" evidence="3">
    <location>
        <begin position="258"/>
        <end position="319"/>
    </location>
</feature>
<gene>
    <name evidence="6" type="ORF">DMN91_004790</name>
    <name evidence="5" type="ORF">X777_08162</name>
</gene>
<feature type="compositionally biased region" description="Basic and acidic residues" evidence="3">
    <location>
        <begin position="307"/>
        <end position="316"/>
    </location>
</feature>
<keyword evidence="4" id="KW-0812">Transmembrane</keyword>
<reference evidence="5 7" key="1">
    <citation type="journal article" date="2014" name="Curr. Biol.">
        <title>The genome of the clonal raider ant Cerapachys biroi.</title>
        <authorList>
            <person name="Oxley P.R."/>
            <person name="Ji L."/>
            <person name="Fetter-Pruneda I."/>
            <person name="McKenzie S.K."/>
            <person name="Li C."/>
            <person name="Hu H."/>
            <person name="Zhang G."/>
            <person name="Kronauer D.J."/>
        </authorList>
    </citation>
    <scope>NUCLEOTIDE SEQUENCE [LARGE SCALE GENOMIC DNA]</scope>
</reference>
<feature type="region of interest" description="Disordered" evidence="3">
    <location>
        <begin position="380"/>
        <end position="509"/>
    </location>
</feature>
<feature type="compositionally biased region" description="Polar residues" evidence="3">
    <location>
        <begin position="154"/>
        <end position="175"/>
    </location>
</feature>
<dbReference type="OMA" id="NDERSEY"/>
<organism evidence="5 7">
    <name type="scientific">Ooceraea biroi</name>
    <name type="common">Clonal raider ant</name>
    <name type="synonym">Cerapachys biroi</name>
    <dbReference type="NCBI Taxonomy" id="2015173"/>
    <lineage>
        <taxon>Eukaryota</taxon>
        <taxon>Metazoa</taxon>
        <taxon>Ecdysozoa</taxon>
        <taxon>Arthropoda</taxon>
        <taxon>Hexapoda</taxon>
        <taxon>Insecta</taxon>
        <taxon>Pterygota</taxon>
        <taxon>Neoptera</taxon>
        <taxon>Endopterygota</taxon>
        <taxon>Hymenoptera</taxon>
        <taxon>Apocrita</taxon>
        <taxon>Aculeata</taxon>
        <taxon>Formicoidea</taxon>
        <taxon>Formicidae</taxon>
        <taxon>Dorylinae</taxon>
        <taxon>Ooceraea</taxon>
    </lineage>
</organism>
<feature type="compositionally biased region" description="Polar residues" evidence="3">
    <location>
        <begin position="95"/>
        <end position="109"/>
    </location>
</feature>
<protein>
    <submittedName>
        <fullName evidence="5">Pro-resilin</fullName>
    </submittedName>
</protein>
<feature type="compositionally biased region" description="Polar residues" evidence="3">
    <location>
        <begin position="281"/>
        <end position="292"/>
    </location>
</feature>